<dbReference type="AlphaFoldDB" id="A0A9P7AQE8"/>
<feature type="transmembrane region" description="Helical" evidence="1">
    <location>
        <begin position="7"/>
        <end position="29"/>
    </location>
</feature>
<organism evidence="2 3">
    <name type="scientific">Suillus plorans</name>
    <dbReference type="NCBI Taxonomy" id="116603"/>
    <lineage>
        <taxon>Eukaryota</taxon>
        <taxon>Fungi</taxon>
        <taxon>Dikarya</taxon>
        <taxon>Basidiomycota</taxon>
        <taxon>Agaricomycotina</taxon>
        <taxon>Agaricomycetes</taxon>
        <taxon>Agaricomycetidae</taxon>
        <taxon>Boletales</taxon>
        <taxon>Suillineae</taxon>
        <taxon>Suillaceae</taxon>
        <taxon>Suillus</taxon>
    </lineage>
</organism>
<evidence type="ECO:0000313" key="3">
    <source>
        <dbReference type="Proteomes" id="UP000719766"/>
    </source>
</evidence>
<gene>
    <name evidence="2" type="ORF">HD556DRAFT_1374160</name>
</gene>
<dbReference type="GeneID" id="64596798"/>
<evidence type="ECO:0000313" key="2">
    <source>
        <dbReference type="EMBL" id="KAG1793450.1"/>
    </source>
</evidence>
<sequence length="77" mass="8401">MNLRFKYVITVCIITKVVCSVSGTLLYVVQSNDSETVPSSNLKLAPVPTTTTVLDTISFHSTDTSVHSLMIGRLENL</sequence>
<reference evidence="2" key="1">
    <citation type="journal article" date="2020" name="New Phytol.">
        <title>Comparative genomics reveals dynamic genome evolution in host specialist ectomycorrhizal fungi.</title>
        <authorList>
            <person name="Lofgren L.A."/>
            <person name="Nguyen N.H."/>
            <person name="Vilgalys R."/>
            <person name="Ruytinx J."/>
            <person name="Liao H.L."/>
            <person name="Branco S."/>
            <person name="Kuo A."/>
            <person name="LaButti K."/>
            <person name="Lipzen A."/>
            <person name="Andreopoulos W."/>
            <person name="Pangilinan J."/>
            <person name="Riley R."/>
            <person name="Hundley H."/>
            <person name="Na H."/>
            <person name="Barry K."/>
            <person name="Grigoriev I.V."/>
            <person name="Stajich J.E."/>
            <person name="Kennedy P.G."/>
        </authorList>
    </citation>
    <scope>NUCLEOTIDE SEQUENCE</scope>
    <source>
        <strain evidence="2">S12</strain>
    </source>
</reference>
<dbReference type="RefSeq" id="XP_041159875.1">
    <property type="nucleotide sequence ID" value="XM_041303034.1"/>
</dbReference>
<comment type="caution">
    <text evidence="2">The sequence shown here is derived from an EMBL/GenBank/DDBJ whole genome shotgun (WGS) entry which is preliminary data.</text>
</comment>
<evidence type="ECO:0000256" key="1">
    <source>
        <dbReference type="SAM" id="Phobius"/>
    </source>
</evidence>
<dbReference type="Proteomes" id="UP000719766">
    <property type="component" value="Unassembled WGS sequence"/>
</dbReference>
<name>A0A9P7AQE8_9AGAM</name>
<keyword evidence="1" id="KW-0812">Transmembrane</keyword>
<keyword evidence="3" id="KW-1185">Reference proteome</keyword>
<protein>
    <submittedName>
        <fullName evidence="2">Uncharacterized protein</fullName>
    </submittedName>
</protein>
<proteinExistence type="predicted"/>
<dbReference type="EMBL" id="JABBWE010000030">
    <property type="protein sequence ID" value="KAG1793450.1"/>
    <property type="molecule type" value="Genomic_DNA"/>
</dbReference>
<keyword evidence="1" id="KW-0472">Membrane</keyword>
<keyword evidence="1" id="KW-1133">Transmembrane helix</keyword>
<accession>A0A9P7AQE8</accession>